<proteinExistence type="predicted"/>
<name>A0ABP7I3P8_9ACTN</name>
<gene>
    <name evidence="1" type="ORF">GCM10022403_050540</name>
</gene>
<sequence length="87" mass="8663">MGAASVTGVTQIKPQIKLLATAASCLTDSSCPAVFELPSGDLALIGSEAPAELLDQLPQGTGVGPGERLVVVPRSVAVAAGWKLPPA</sequence>
<organism evidence="1 2">
    <name type="scientific">Streptomyces coacervatus</name>
    <dbReference type="NCBI Taxonomy" id="647381"/>
    <lineage>
        <taxon>Bacteria</taxon>
        <taxon>Bacillati</taxon>
        <taxon>Actinomycetota</taxon>
        <taxon>Actinomycetes</taxon>
        <taxon>Kitasatosporales</taxon>
        <taxon>Streptomycetaceae</taxon>
        <taxon>Streptomyces</taxon>
    </lineage>
</organism>
<protein>
    <submittedName>
        <fullName evidence="1">Uncharacterized protein</fullName>
    </submittedName>
</protein>
<comment type="caution">
    <text evidence="1">The sequence shown here is derived from an EMBL/GenBank/DDBJ whole genome shotgun (WGS) entry which is preliminary data.</text>
</comment>
<reference evidence="2" key="1">
    <citation type="journal article" date="2019" name="Int. J. Syst. Evol. Microbiol.">
        <title>The Global Catalogue of Microorganisms (GCM) 10K type strain sequencing project: providing services to taxonomists for standard genome sequencing and annotation.</title>
        <authorList>
            <consortium name="The Broad Institute Genomics Platform"/>
            <consortium name="The Broad Institute Genome Sequencing Center for Infectious Disease"/>
            <person name="Wu L."/>
            <person name="Ma J."/>
        </authorList>
    </citation>
    <scope>NUCLEOTIDE SEQUENCE [LARGE SCALE GENOMIC DNA]</scope>
    <source>
        <strain evidence="2">JCM 17138</strain>
    </source>
</reference>
<dbReference type="EMBL" id="BAABDE010000020">
    <property type="protein sequence ID" value="GAA3810584.1"/>
    <property type="molecule type" value="Genomic_DNA"/>
</dbReference>
<keyword evidence="2" id="KW-1185">Reference proteome</keyword>
<evidence type="ECO:0000313" key="1">
    <source>
        <dbReference type="EMBL" id="GAA3810584.1"/>
    </source>
</evidence>
<evidence type="ECO:0000313" key="2">
    <source>
        <dbReference type="Proteomes" id="UP001501009"/>
    </source>
</evidence>
<dbReference type="Proteomes" id="UP001501009">
    <property type="component" value="Unassembled WGS sequence"/>
</dbReference>
<accession>A0ABP7I3P8</accession>